<feature type="transmembrane region" description="Helical" evidence="2">
    <location>
        <begin position="20"/>
        <end position="42"/>
    </location>
</feature>
<evidence type="ECO:0000313" key="4">
    <source>
        <dbReference type="Proteomes" id="UP000054928"/>
    </source>
</evidence>
<evidence type="ECO:0000313" key="3">
    <source>
        <dbReference type="EMBL" id="CEG49599.1"/>
    </source>
</evidence>
<sequence>MPVDVSNRQLLPTSFLNLTFLPQNTVNMPLLVLTFIVTLAIVQKCDAFPSSTNSEKSRVTLPITEDIEDSANVPAGLSIGWRAQDSQHRRLEPSDHAQSKVEEDTTGVKNDISDQVRLESTDLSALEAEVLKLYRDIHPENPEVLHLLPDEVDLIKYVRATYSFNHELPSRELPSRELPFHKRLWAMLTILFKTPARVTSR</sequence>
<dbReference type="AlphaFoldDB" id="A0A0P1B493"/>
<keyword evidence="2" id="KW-0472">Membrane</keyword>
<name>A0A0P1B493_PLAHL</name>
<protein>
    <recommendedName>
        <fullName evidence="5">RxLR-like protein</fullName>
    </recommendedName>
</protein>
<keyword evidence="4" id="KW-1185">Reference proteome</keyword>
<keyword evidence="2" id="KW-0812">Transmembrane</keyword>
<dbReference type="Proteomes" id="UP000054928">
    <property type="component" value="Unassembled WGS sequence"/>
</dbReference>
<dbReference type="GeneID" id="36402410"/>
<organism evidence="3 4">
    <name type="scientific">Plasmopara halstedii</name>
    <name type="common">Downy mildew of sunflower</name>
    <dbReference type="NCBI Taxonomy" id="4781"/>
    <lineage>
        <taxon>Eukaryota</taxon>
        <taxon>Sar</taxon>
        <taxon>Stramenopiles</taxon>
        <taxon>Oomycota</taxon>
        <taxon>Peronosporomycetes</taxon>
        <taxon>Peronosporales</taxon>
        <taxon>Peronosporaceae</taxon>
        <taxon>Plasmopara</taxon>
    </lineage>
</organism>
<feature type="compositionally biased region" description="Basic and acidic residues" evidence="1">
    <location>
        <begin position="88"/>
        <end position="103"/>
    </location>
</feature>
<keyword evidence="2" id="KW-1133">Transmembrane helix</keyword>
<dbReference type="EMBL" id="CCYD01003090">
    <property type="protein sequence ID" value="CEG49599.1"/>
    <property type="molecule type" value="Genomic_DNA"/>
</dbReference>
<reference evidence="4" key="1">
    <citation type="submission" date="2014-09" db="EMBL/GenBank/DDBJ databases">
        <authorList>
            <person name="Sharma Rahul"/>
            <person name="Thines Marco"/>
        </authorList>
    </citation>
    <scope>NUCLEOTIDE SEQUENCE [LARGE SCALE GENOMIC DNA]</scope>
</reference>
<evidence type="ECO:0000256" key="1">
    <source>
        <dbReference type="SAM" id="MobiDB-lite"/>
    </source>
</evidence>
<evidence type="ECO:0008006" key="5">
    <source>
        <dbReference type="Google" id="ProtNLM"/>
    </source>
</evidence>
<accession>A0A0P1B493</accession>
<proteinExistence type="predicted"/>
<dbReference type="RefSeq" id="XP_024585968.1">
    <property type="nucleotide sequence ID" value="XM_024720806.1"/>
</dbReference>
<feature type="region of interest" description="Disordered" evidence="1">
    <location>
        <begin position="88"/>
        <end position="107"/>
    </location>
</feature>
<evidence type="ECO:0000256" key="2">
    <source>
        <dbReference type="SAM" id="Phobius"/>
    </source>
</evidence>